<feature type="transmembrane region" description="Helical" evidence="9">
    <location>
        <begin position="12"/>
        <end position="29"/>
    </location>
</feature>
<dbReference type="InterPro" id="IPR023081">
    <property type="entry name" value="Cell_div_FtsB"/>
</dbReference>
<feature type="region of interest" description="Disordered" evidence="8">
    <location>
        <begin position="96"/>
        <end position="118"/>
    </location>
</feature>
<dbReference type="GO" id="GO:0030428">
    <property type="term" value="C:cell septum"/>
    <property type="evidence" value="ECO:0007669"/>
    <property type="project" value="TreeGrafter"/>
</dbReference>
<evidence type="ECO:0000256" key="7">
    <source>
        <dbReference type="SAM" id="Coils"/>
    </source>
</evidence>
<evidence type="ECO:0000256" key="6">
    <source>
        <dbReference type="ARBA" id="ARBA00023306"/>
    </source>
</evidence>
<protein>
    <submittedName>
        <fullName evidence="10">Septum formation initiator family protein</fullName>
    </submittedName>
</protein>
<sequence>MALTLRLRRRAATVAIVLMAVCIGYYVVAGQNGLKSYEQKRHEAQHLQRQIENLQQENSQLQQQVHALQSDPDAIEHEARERLHYARPGEVIYTLNNAPAGANGSNPSTQPAPSSSSR</sequence>
<organism evidence="10">
    <name type="scientific">Acidobacterium capsulatum</name>
    <dbReference type="NCBI Taxonomy" id="33075"/>
    <lineage>
        <taxon>Bacteria</taxon>
        <taxon>Pseudomonadati</taxon>
        <taxon>Acidobacteriota</taxon>
        <taxon>Terriglobia</taxon>
        <taxon>Terriglobales</taxon>
        <taxon>Acidobacteriaceae</taxon>
        <taxon>Acidobacterium</taxon>
    </lineage>
</organism>
<dbReference type="GO" id="GO:0043093">
    <property type="term" value="P:FtsZ-dependent cytokinesis"/>
    <property type="evidence" value="ECO:0007669"/>
    <property type="project" value="TreeGrafter"/>
</dbReference>
<evidence type="ECO:0000313" key="10">
    <source>
        <dbReference type="EMBL" id="HGY95619.1"/>
    </source>
</evidence>
<keyword evidence="6" id="KW-0131">Cell cycle</keyword>
<dbReference type="InterPro" id="IPR007060">
    <property type="entry name" value="FtsL/DivIC"/>
</dbReference>
<evidence type="ECO:0000256" key="8">
    <source>
        <dbReference type="SAM" id="MobiDB-lite"/>
    </source>
</evidence>
<reference evidence="10" key="1">
    <citation type="journal article" date="2020" name="mSystems">
        <title>Genome- and Community-Level Interaction Insights into Carbon Utilization and Element Cycling Functions of Hydrothermarchaeota in Hydrothermal Sediment.</title>
        <authorList>
            <person name="Zhou Z."/>
            <person name="Liu Y."/>
            <person name="Xu W."/>
            <person name="Pan J."/>
            <person name="Luo Z.H."/>
            <person name="Li M."/>
        </authorList>
    </citation>
    <scope>NUCLEOTIDE SEQUENCE [LARGE SCALE GENOMIC DNA]</scope>
    <source>
        <strain evidence="10">SpSt-855</strain>
    </source>
</reference>
<keyword evidence="1" id="KW-1003">Cell membrane</keyword>
<feature type="compositionally biased region" description="Low complexity" evidence="8">
    <location>
        <begin position="96"/>
        <end position="108"/>
    </location>
</feature>
<evidence type="ECO:0000256" key="5">
    <source>
        <dbReference type="ARBA" id="ARBA00023136"/>
    </source>
</evidence>
<keyword evidence="4 9" id="KW-1133">Transmembrane helix</keyword>
<dbReference type="EMBL" id="DTKL01000081">
    <property type="protein sequence ID" value="HGY95619.1"/>
    <property type="molecule type" value="Genomic_DNA"/>
</dbReference>
<dbReference type="Pfam" id="PF04977">
    <property type="entry name" value="DivIC"/>
    <property type="match status" value="1"/>
</dbReference>
<keyword evidence="7" id="KW-0175">Coiled coil</keyword>
<keyword evidence="2" id="KW-0132">Cell division</keyword>
<evidence type="ECO:0000256" key="2">
    <source>
        <dbReference type="ARBA" id="ARBA00022618"/>
    </source>
</evidence>
<proteinExistence type="predicted"/>
<evidence type="ECO:0000256" key="3">
    <source>
        <dbReference type="ARBA" id="ARBA00022692"/>
    </source>
</evidence>
<accession>A0A7V4XUT2</accession>
<feature type="coiled-coil region" evidence="7">
    <location>
        <begin position="34"/>
        <end position="71"/>
    </location>
</feature>
<dbReference type="PANTHER" id="PTHR37485">
    <property type="entry name" value="CELL DIVISION PROTEIN FTSB"/>
    <property type="match status" value="1"/>
</dbReference>
<comment type="caution">
    <text evidence="10">The sequence shown here is derived from an EMBL/GenBank/DDBJ whole genome shotgun (WGS) entry which is preliminary data.</text>
</comment>
<keyword evidence="5 9" id="KW-0472">Membrane</keyword>
<evidence type="ECO:0000256" key="9">
    <source>
        <dbReference type="SAM" id="Phobius"/>
    </source>
</evidence>
<name>A0A7V4XUT2_9BACT</name>
<keyword evidence="3 9" id="KW-0812">Transmembrane</keyword>
<feature type="compositionally biased region" description="Polar residues" evidence="8">
    <location>
        <begin position="109"/>
        <end position="118"/>
    </location>
</feature>
<evidence type="ECO:0000256" key="4">
    <source>
        <dbReference type="ARBA" id="ARBA00022989"/>
    </source>
</evidence>
<gene>
    <name evidence="10" type="ORF">ENW50_13180</name>
</gene>
<dbReference type="PANTHER" id="PTHR37485:SF1">
    <property type="entry name" value="CELL DIVISION PROTEIN FTSB"/>
    <property type="match status" value="1"/>
</dbReference>
<dbReference type="Gene3D" id="1.20.5.170">
    <property type="match status" value="1"/>
</dbReference>
<dbReference type="AlphaFoldDB" id="A0A7V4XUT2"/>
<evidence type="ECO:0000256" key="1">
    <source>
        <dbReference type="ARBA" id="ARBA00022475"/>
    </source>
</evidence>